<evidence type="ECO:0000313" key="1">
    <source>
        <dbReference type="EMBL" id="GIE22055.1"/>
    </source>
</evidence>
<gene>
    <name evidence="1" type="ORF">Ahu01nite_051570</name>
</gene>
<reference evidence="1 2" key="1">
    <citation type="submission" date="2021-01" db="EMBL/GenBank/DDBJ databases">
        <title>Whole genome shotgun sequence of Actinoplanes humidus NBRC 14915.</title>
        <authorList>
            <person name="Komaki H."/>
            <person name="Tamura T."/>
        </authorList>
    </citation>
    <scope>NUCLEOTIDE SEQUENCE [LARGE SCALE GENOMIC DNA]</scope>
    <source>
        <strain evidence="1 2">NBRC 14915</strain>
    </source>
</reference>
<dbReference type="RefSeq" id="WP_203839158.1">
    <property type="nucleotide sequence ID" value="NZ_BAAATV010000002.1"/>
</dbReference>
<proteinExistence type="predicted"/>
<organism evidence="1 2">
    <name type="scientific">Winogradskya humida</name>
    <dbReference type="NCBI Taxonomy" id="113566"/>
    <lineage>
        <taxon>Bacteria</taxon>
        <taxon>Bacillati</taxon>
        <taxon>Actinomycetota</taxon>
        <taxon>Actinomycetes</taxon>
        <taxon>Micromonosporales</taxon>
        <taxon>Micromonosporaceae</taxon>
        <taxon>Winogradskya</taxon>
    </lineage>
</organism>
<evidence type="ECO:0000313" key="2">
    <source>
        <dbReference type="Proteomes" id="UP000603200"/>
    </source>
</evidence>
<protein>
    <submittedName>
        <fullName evidence="1">Uncharacterized protein</fullName>
    </submittedName>
</protein>
<accession>A0ABQ3ZTX5</accession>
<dbReference type="Proteomes" id="UP000603200">
    <property type="component" value="Unassembled WGS sequence"/>
</dbReference>
<comment type="caution">
    <text evidence="1">The sequence shown here is derived from an EMBL/GenBank/DDBJ whole genome shotgun (WGS) entry which is preliminary data.</text>
</comment>
<keyword evidence="2" id="KW-1185">Reference proteome</keyword>
<dbReference type="EMBL" id="BOMN01000065">
    <property type="protein sequence ID" value="GIE22055.1"/>
    <property type="molecule type" value="Genomic_DNA"/>
</dbReference>
<sequence length="127" mass="13521">MSINEILRLLGCDTPSGNPRELLRAVLTVRPPGPLPPRVARLPDDIRARTRSTSGSAYGPRGLQPIDGYGHQPAMYALQDWLASDGRLLVLDIGTGFNTPTVPPTLTGRSLSIAADANEVLLPCPSP</sequence>
<name>A0ABQ3ZTX5_9ACTN</name>